<organism evidence="2">
    <name type="scientific">viral metagenome</name>
    <dbReference type="NCBI Taxonomy" id="1070528"/>
    <lineage>
        <taxon>unclassified sequences</taxon>
        <taxon>metagenomes</taxon>
        <taxon>organismal metagenomes</taxon>
    </lineage>
</organism>
<name>A0A6C0BQX5_9ZZZZ</name>
<protein>
    <submittedName>
        <fullName evidence="2">Uncharacterized protein</fullName>
    </submittedName>
</protein>
<accession>A0A6C0BQX5</accession>
<reference evidence="2" key="1">
    <citation type="journal article" date="2020" name="Nature">
        <title>Giant virus diversity and host interactions through global metagenomics.</title>
        <authorList>
            <person name="Schulz F."/>
            <person name="Roux S."/>
            <person name="Paez-Espino D."/>
            <person name="Jungbluth S."/>
            <person name="Walsh D.A."/>
            <person name="Denef V.J."/>
            <person name="McMahon K.D."/>
            <person name="Konstantinidis K.T."/>
            <person name="Eloe-Fadrosh E.A."/>
            <person name="Kyrpides N.C."/>
            <person name="Woyke T."/>
        </authorList>
    </citation>
    <scope>NUCLEOTIDE SEQUENCE</scope>
    <source>
        <strain evidence="2">GVMAG-M-3300018416-26</strain>
    </source>
</reference>
<sequence length="229" mass="26747">MKNVVIISTCFIVFLFTCLTVITIVIWPKPEFVGCYLKKPDVFKEHFQSNICSKTKNKIDSFQNNIFWENKNTDSNTNESSNNEIKKLFQKYLVTPKLNMKSLTINNEWKISNLFSFHMKNMINNWLLQKTDLKGFKCLSVIPKSVYQNVSREPNVNVSFEVETIIHRVSKNIGKHLIIKGEILQNELHINSVNIVGSIFNDNLYFNGFNSDFNSVHSPYLSVYDYYDF</sequence>
<evidence type="ECO:0000313" key="2">
    <source>
        <dbReference type="EMBL" id="QHS94191.1"/>
    </source>
</evidence>
<dbReference type="EMBL" id="MN739217">
    <property type="protein sequence ID" value="QHS94191.1"/>
    <property type="molecule type" value="Genomic_DNA"/>
</dbReference>
<keyword evidence="1" id="KW-0472">Membrane</keyword>
<keyword evidence="1" id="KW-1133">Transmembrane helix</keyword>
<proteinExistence type="predicted"/>
<dbReference type="AlphaFoldDB" id="A0A6C0BQX5"/>
<keyword evidence="1" id="KW-0812">Transmembrane</keyword>
<evidence type="ECO:0000256" key="1">
    <source>
        <dbReference type="SAM" id="Phobius"/>
    </source>
</evidence>
<feature type="transmembrane region" description="Helical" evidence="1">
    <location>
        <begin position="6"/>
        <end position="27"/>
    </location>
</feature>